<comment type="caution">
    <text evidence="1">The sequence shown here is derived from an EMBL/GenBank/DDBJ whole genome shotgun (WGS) entry which is preliminary data.</text>
</comment>
<name>A0A9K3JKU2_HELAN</name>
<dbReference type="EMBL" id="MNCJ02000318">
    <property type="protein sequence ID" value="KAF5816707.1"/>
    <property type="molecule type" value="Genomic_DNA"/>
</dbReference>
<reference evidence="1" key="1">
    <citation type="journal article" date="2017" name="Nature">
        <title>The sunflower genome provides insights into oil metabolism, flowering and Asterid evolution.</title>
        <authorList>
            <person name="Badouin H."/>
            <person name="Gouzy J."/>
            <person name="Grassa C.J."/>
            <person name="Murat F."/>
            <person name="Staton S.E."/>
            <person name="Cottret L."/>
            <person name="Lelandais-Briere C."/>
            <person name="Owens G.L."/>
            <person name="Carrere S."/>
            <person name="Mayjonade B."/>
            <person name="Legrand L."/>
            <person name="Gill N."/>
            <person name="Kane N.C."/>
            <person name="Bowers J.E."/>
            <person name="Hubner S."/>
            <person name="Bellec A."/>
            <person name="Berard A."/>
            <person name="Berges H."/>
            <person name="Blanchet N."/>
            <person name="Boniface M.C."/>
            <person name="Brunel D."/>
            <person name="Catrice O."/>
            <person name="Chaidir N."/>
            <person name="Claudel C."/>
            <person name="Donnadieu C."/>
            <person name="Faraut T."/>
            <person name="Fievet G."/>
            <person name="Helmstetter N."/>
            <person name="King M."/>
            <person name="Knapp S.J."/>
            <person name="Lai Z."/>
            <person name="Le Paslier M.C."/>
            <person name="Lippi Y."/>
            <person name="Lorenzon L."/>
            <person name="Mandel J.R."/>
            <person name="Marage G."/>
            <person name="Marchand G."/>
            <person name="Marquand E."/>
            <person name="Bret-Mestries E."/>
            <person name="Morien E."/>
            <person name="Nambeesan S."/>
            <person name="Nguyen T."/>
            <person name="Pegot-Espagnet P."/>
            <person name="Pouilly N."/>
            <person name="Raftis F."/>
            <person name="Sallet E."/>
            <person name="Schiex T."/>
            <person name="Thomas J."/>
            <person name="Vandecasteele C."/>
            <person name="Vares D."/>
            <person name="Vear F."/>
            <person name="Vautrin S."/>
            <person name="Crespi M."/>
            <person name="Mangin B."/>
            <person name="Burke J.M."/>
            <person name="Salse J."/>
            <person name="Munos S."/>
            <person name="Vincourt P."/>
            <person name="Rieseberg L.H."/>
            <person name="Langlade N.B."/>
        </authorList>
    </citation>
    <scope>NUCLEOTIDE SEQUENCE</scope>
    <source>
        <tissue evidence="1">Leaves</tissue>
    </source>
</reference>
<keyword evidence="2" id="KW-1185">Reference proteome</keyword>
<dbReference type="Gramene" id="mRNA:HanXRQr2_Chr03g0137231">
    <property type="protein sequence ID" value="CDS:HanXRQr2_Chr03g0137231.1"/>
    <property type="gene ID" value="HanXRQr2_Chr03g0137231"/>
</dbReference>
<accession>A0A9K3JKU2</accession>
<dbReference type="AlphaFoldDB" id="A0A9K3JKU2"/>
<dbReference type="Proteomes" id="UP000215914">
    <property type="component" value="Unassembled WGS sequence"/>
</dbReference>
<protein>
    <submittedName>
        <fullName evidence="1">Uncharacterized protein</fullName>
    </submittedName>
</protein>
<sequence>MHLVRTSISPTTGYSELGRNFHDPWSSDLVLLPTRITRRPFSNSSKQPLWPRIKLSLNDSPTGSSVYLPRH</sequence>
<organism evidence="1 2">
    <name type="scientific">Helianthus annuus</name>
    <name type="common">Common sunflower</name>
    <dbReference type="NCBI Taxonomy" id="4232"/>
    <lineage>
        <taxon>Eukaryota</taxon>
        <taxon>Viridiplantae</taxon>
        <taxon>Streptophyta</taxon>
        <taxon>Embryophyta</taxon>
        <taxon>Tracheophyta</taxon>
        <taxon>Spermatophyta</taxon>
        <taxon>Magnoliopsida</taxon>
        <taxon>eudicotyledons</taxon>
        <taxon>Gunneridae</taxon>
        <taxon>Pentapetalae</taxon>
        <taxon>asterids</taxon>
        <taxon>campanulids</taxon>
        <taxon>Asterales</taxon>
        <taxon>Asteraceae</taxon>
        <taxon>Asteroideae</taxon>
        <taxon>Heliantheae alliance</taxon>
        <taxon>Heliantheae</taxon>
        <taxon>Helianthus</taxon>
    </lineage>
</organism>
<evidence type="ECO:0000313" key="2">
    <source>
        <dbReference type="Proteomes" id="UP000215914"/>
    </source>
</evidence>
<gene>
    <name evidence="1" type="ORF">HanXRQr2_Chr03g0137231</name>
</gene>
<proteinExistence type="predicted"/>
<evidence type="ECO:0000313" key="1">
    <source>
        <dbReference type="EMBL" id="KAF5816707.1"/>
    </source>
</evidence>
<reference evidence="1" key="2">
    <citation type="submission" date="2020-06" db="EMBL/GenBank/DDBJ databases">
        <title>Helianthus annuus Genome sequencing and assembly Release 2.</title>
        <authorList>
            <person name="Gouzy J."/>
            <person name="Langlade N."/>
            <person name="Munos S."/>
        </authorList>
    </citation>
    <scope>NUCLEOTIDE SEQUENCE</scope>
    <source>
        <tissue evidence="1">Leaves</tissue>
    </source>
</reference>